<evidence type="ECO:0000313" key="2">
    <source>
        <dbReference type="EMBL" id="AHG88190.1"/>
    </source>
</evidence>
<evidence type="ECO:0000313" key="3">
    <source>
        <dbReference type="Proteomes" id="UP000019151"/>
    </source>
</evidence>
<dbReference type="HOGENOM" id="CLU_2824950_0_0_0"/>
<feature type="compositionally biased region" description="Basic and acidic residues" evidence="1">
    <location>
        <begin position="25"/>
        <end position="66"/>
    </location>
</feature>
<dbReference type="AlphaFoldDB" id="W0RD15"/>
<keyword evidence="3" id="KW-1185">Reference proteome</keyword>
<feature type="region of interest" description="Disordered" evidence="1">
    <location>
        <begin position="1"/>
        <end position="66"/>
    </location>
</feature>
<dbReference type="Proteomes" id="UP000019151">
    <property type="component" value="Chromosome"/>
</dbReference>
<organism evidence="2 3">
    <name type="scientific">Gemmatirosa kalamazoonensis</name>
    <dbReference type="NCBI Taxonomy" id="861299"/>
    <lineage>
        <taxon>Bacteria</taxon>
        <taxon>Pseudomonadati</taxon>
        <taxon>Gemmatimonadota</taxon>
        <taxon>Gemmatimonadia</taxon>
        <taxon>Gemmatimonadales</taxon>
        <taxon>Gemmatimonadaceae</taxon>
        <taxon>Gemmatirosa</taxon>
    </lineage>
</organism>
<reference evidence="2 3" key="1">
    <citation type="journal article" date="2014" name="Genome Announc.">
        <title>Genome Sequence and Methylome of Soil Bacterium Gemmatirosa kalamazoonensis KBS708T, a Member of the Rarely Cultivated Gemmatimonadetes Phylum.</title>
        <authorList>
            <person name="Debruyn J.M."/>
            <person name="Radosevich M."/>
            <person name="Wommack K.E."/>
            <person name="Polson S.W."/>
            <person name="Hauser L.J."/>
            <person name="Fawaz M.N."/>
            <person name="Korlach J."/>
            <person name="Tsai Y.C."/>
        </authorList>
    </citation>
    <scope>NUCLEOTIDE SEQUENCE [LARGE SCALE GENOMIC DNA]</scope>
    <source>
        <strain evidence="2 3">KBS708</strain>
    </source>
</reference>
<proteinExistence type="predicted"/>
<gene>
    <name evidence="2" type="ORF">J421_0653</name>
</gene>
<dbReference type="RefSeq" id="WP_025409735.1">
    <property type="nucleotide sequence ID" value="NZ_CP007128.1"/>
</dbReference>
<protein>
    <submittedName>
        <fullName evidence="2">Uncharacterized protein</fullName>
    </submittedName>
</protein>
<evidence type="ECO:0000256" key="1">
    <source>
        <dbReference type="SAM" id="MobiDB-lite"/>
    </source>
</evidence>
<dbReference type="EMBL" id="CP007128">
    <property type="protein sequence ID" value="AHG88190.1"/>
    <property type="molecule type" value="Genomic_DNA"/>
</dbReference>
<accession>W0RD15</accession>
<dbReference type="STRING" id="861299.J421_0653"/>
<sequence length="66" mass="7387">MSDDARGTGPDRARGYAPGNNPADPNEHRHGDVVHSHPHKGPHEHGDDYEYDESHDPDDPRAPDRR</sequence>
<feature type="compositionally biased region" description="Basic and acidic residues" evidence="1">
    <location>
        <begin position="1"/>
        <end position="14"/>
    </location>
</feature>
<name>W0RD15_9BACT</name>
<dbReference type="InParanoid" id="W0RD15"/>
<dbReference type="KEGG" id="gba:J421_0653"/>